<keyword evidence="4 11" id="KW-1133">Transmembrane helix</keyword>
<feature type="transmembrane region" description="Helical" evidence="11">
    <location>
        <begin position="374"/>
        <end position="397"/>
    </location>
</feature>
<organism evidence="13 14">
    <name type="scientific">Petrolisthes manimaculis</name>
    <dbReference type="NCBI Taxonomy" id="1843537"/>
    <lineage>
        <taxon>Eukaryota</taxon>
        <taxon>Metazoa</taxon>
        <taxon>Ecdysozoa</taxon>
        <taxon>Arthropoda</taxon>
        <taxon>Crustacea</taxon>
        <taxon>Multicrustacea</taxon>
        <taxon>Malacostraca</taxon>
        <taxon>Eumalacostraca</taxon>
        <taxon>Eucarida</taxon>
        <taxon>Decapoda</taxon>
        <taxon>Pleocyemata</taxon>
        <taxon>Anomura</taxon>
        <taxon>Galatheoidea</taxon>
        <taxon>Porcellanidae</taxon>
        <taxon>Petrolisthes</taxon>
    </lineage>
</organism>
<proteinExistence type="predicted"/>
<evidence type="ECO:0000256" key="4">
    <source>
        <dbReference type="ARBA" id="ARBA00022989"/>
    </source>
</evidence>
<evidence type="ECO:0000256" key="2">
    <source>
        <dbReference type="ARBA" id="ARBA00022448"/>
    </source>
</evidence>
<evidence type="ECO:0000256" key="9">
    <source>
        <dbReference type="ARBA" id="ARBA00023286"/>
    </source>
</evidence>
<name>A0AAE1PMQ0_9EUCA</name>
<comment type="caution">
    <text evidence="13">The sequence shown here is derived from an EMBL/GenBank/DDBJ whole genome shotgun (WGS) entry which is preliminary data.</text>
</comment>
<evidence type="ECO:0000256" key="11">
    <source>
        <dbReference type="SAM" id="Phobius"/>
    </source>
</evidence>
<keyword evidence="8" id="KW-0325">Glycoprotein</keyword>
<dbReference type="Gene3D" id="3.40.190.10">
    <property type="entry name" value="Periplasmic binding protein-like II"/>
    <property type="match status" value="1"/>
</dbReference>
<evidence type="ECO:0000256" key="6">
    <source>
        <dbReference type="ARBA" id="ARBA00023136"/>
    </source>
</evidence>
<feature type="transmembrane region" description="Helical" evidence="11">
    <location>
        <begin position="207"/>
        <end position="226"/>
    </location>
</feature>
<keyword evidence="10" id="KW-0407">Ion channel</keyword>
<evidence type="ECO:0000256" key="10">
    <source>
        <dbReference type="ARBA" id="ARBA00023303"/>
    </source>
</evidence>
<dbReference type="GO" id="GO:0016020">
    <property type="term" value="C:membrane"/>
    <property type="evidence" value="ECO:0007669"/>
    <property type="project" value="UniProtKB-SubCell"/>
</dbReference>
<accession>A0AAE1PMQ0</accession>
<evidence type="ECO:0000313" key="13">
    <source>
        <dbReference type="EMBL" id="KAK4311251.1"/>
    </source>
</evidence>
<dbReference type="InterPro" id="IPR015683">
    <property type="entry name" value="Ionotropic_Glu_rcpt"/>
</dbReference>
<gene>
    <name evidence="13" type="ORF">Pmani_017228</name>
</gene>
<sequence length="414" mass="46803">MEWRRQARATGMQERARFVLMWLEARTENMRAALMVWFTVAAVASVGHLFPHIEERESDMFTSEAMLFLVTLVPDTRSSIIMLTDATTNVTSFVNTFLSLKQDRGISLFEVAWDVQDSNVTNLQLLQVVHEARWLRQRLWSVTVVVVSDNPVFLAAFSDSSSKGRLLMWSTRLLILTRLPVSQLQILHNILSVMNAMLVHMSDSRKVLSVLMVCFSMLAFLPYSAWVDKPLVLARWTPGNAFIITTTLPFFPAKYTRFLREPTLAVATESFHSQKVQDNNPNSKDHTTEYLAQGMHFRYRYIHAGDETFGSKQQDGSFSGMVGLVARQEADFAIGPFAYTGSRAEVIDYAWPTTVQYLTILGGRGRPEIDPWGFVLPLATSVWVSILVALILVPSVMCVLPYCFPVNENGKVMV</sequence>
<keyword evidence="2" id="KW-0813">Transport</keyword>
<evidence type="ECO:0000256" key="5">
    <source>
        <dbReference type="ARBA" id="ARBA00023065"/>
    </source>
</evidence>
<protein>
    <recommendedName>
        <fullName evidence="12">Ionotropic glutamate receptor L-glutamate and glycine-binding domain-containing protein</fullName>
    </recommendedName>
</protein>
<dbReference type="AlphaFoldDB" id="A0AAE1PMQ0"/>
<keyword evidence="3 11" id="KW-0812">Transmembrane</keyword>
<dbReference type="Pfam" id="PF10613">
    <property type="entry name" value="Lig_chan-Glu_bd"/>
    <property type="match status" value="1"/>
</dbReference>
<evidence type="ECO:0000313" key="14">
    <source>
        <dbReference type="Proteomes" id="UP001292094"/>
    </source>
</evidence>
<feature type="domain" description="Ionotropic glutamate receptor L-glutamate and glycine-binding" evidence="12">
    <location>
        <begin position="290"/>
        <end position="361"/>
    </location>
</feature>
<keyword evidence="5" id="KW-0406">Ion transport</keyword>
<dbReference type="InterPro" id="IPR019594">
    <property type="entry name" value="Glu/Gly-bd"/>
</dbReference>
<dbReference type="PANTHER" id="PTHR18966">
    <property type="entry name" value="IONOTROPIC GLUTAMATE RECEPTOR"/>
    <property type="match status" value="1"/>
</dbReference>
<comment type="subcellular location">
    <subcellularLocation>
        <location evidence="1">Membrane</location>
        <topology evidence="1">Multi-pass membrane protein</topology>
    </subcellularLocation>
</comment>
<keyword evidence="6 11" id="KW-0472">Membrane</keyword>
<dbReference type="GO" id="GO:0015276">
    <property type="term" value="F:ligand-gated monoatomic ion channel activity"/>
    <property type="evidence" value="ECO:0007669"/>
    <property type="project" value="InterPro"/>
</dbReference>
<keyword evidence="14" id="KW-1185">Reference proteome</keyword>
<keyword evidence="7" id="KW-0675">Receptor</keyword>
<evidence type="ECO:0000256" key="1">
    <source>
        <dbReference type="ARBA" id="ARBA00004141"/>
    </source>
</evidence>
<dbReference type="EMBL" id="JAWZYT010001539">
    <property type="protein sequence ID" value="KAK4311251.1"/>
    <property type="molecule type" value="Genomic_DNA"/>
</dbReference>
<evidence type="ECO:0000256" key="3">
    <source>
        <dbReference type="ARBA" id="ARBA00022692"/>
    </source>
</evidence>
<evidence type="ECO:0000256" key="7">
    <source>
        <dbReference type="ARBA" id="ARBA00023170"/>
    </source>
</evidence>
<evidence type="ECO:0000259" key="12">
    <source>
        <dbReference type="Pfam" id="PF10613"/>
    </source>
</evidence>
<feature type="transmembrane region" description="Helical" evidence="11">
    <location>
        <begin position="232"/>
        <end position="251"/>
    </location>
</feature>
<evidence type="ECO:0000256" key="8">
    <source>
        <dbReference type="ARBA" id="ARBA00023180"/>
    </source>
</evidence>
<reference evidence="13" key="1">
    <citation type="submission" date="2023-11" db="EMBL/GenBank/DDBJ databases">
        <title>Genome assemblies of two species of porcelain crab, Petrolisthes cinctipes and Petrolisthes manimaculis (Anomura: Porcellanidae).</title>
        <authorList>
            <person name="Angst P."/>
        </authorList>
    </citation>
    <scope>NUCLEOTIDE SEQUENCE</scope>
    <source>
        <strain evidence="13">PB745_02</strain>
        <tissue evidence="13">Gill</tissue>
    </source>
</reference>
<dbReference type="SUPFAM" id="SSF53850">
    <property type="entry name" value="Periplasmic binding protein-like II"/>
    <property type="match status" value="1"/>
</dbReference>
<keyword evidence="9" id="KW-1071">Ligand-gated ion channel</keyword>
<dbReference type="Proteomes" id="UP001292094">
    <property type="component" value="Unassembled WGS sequence"/>
</dbReference>